<dbReference type="GO" id="GO:0005576">
    <property type="term" value="C:extracellular region"/>
    <property type="evidence" value="ECO:0007669"/>
    <property type="project" value="TreeGrafter"/>
</dbReference>
<feature type="region of interest" description="Disordered" evidence="4">
    <location>
        <begin position="1"/>
        <end position="20"/>
    </location>
</feature>
<dbReference type="Gene3D" id="3.40.190.10">
    <property type="entry name" value="Periplasmic binding protein-like II"/>
    <property type="match status" value="2"/>
</dbReference>
<dbReference type="GO" id="GO:0006865">
    <property type="term" value="P:amino acid transport"/>
    <property type="evidence" value="ECO:0007669"/>
    <property type="project" value="TreeGrafter"/>
</dbReference>
<dbReference type="EMBL" id="JACHBR010000004">
    <property type="protein sequence ID" value="MBB5631693.1"/>
    <property type="molecule type" value="Genomic_DNA"/>
</dbReference>
<sequence length="287" mass="30754">MITLFTRPTPTRGARRGSPAGRARRAAAVALAVAAVLPLAASCAAGTSVLDKDTLVIGVKPDQPGLGVKVSPGKYRGFDIDVATYVARKLGKPVRFVDALSSQRERLLMDGAVDLIFASYSITPERKTKVAFGGPYYVAHQDTLVRTGQAGIDNVRDLRNRKLCQVTGSNSWKRVKEERKIPVVLVPSVSYSACVSDLRTGKVDAISTDDLILAGFATPGTTIVNAPFSDERYGVGIRSGDVDGCEAVNKAITEMYQDGTAKRLLERWFARSGLALTFTVPQFEGCG</sequence>
<proteinExistence type="inferred from homology"/>
<dbReference type="PANTHER" id="PTHR30085:SF6">
    <property type="entry name" value="ABC TRANSPORTER GLUTAMINE-BINDING PROTEIN GLNH"/>
    <property type="match status" value="1"/>
</dbReference>
<dbReference type="PANTHER" id="PTHR30085">
    <property type="entry name" value="AMINO ACID ABC TRANSPORTER PERMEASE"/>
    <property type="match status" value="1"/>
</dbReference>
<dbReference type="Proteomes" id="UP000588112">
    <property type="component" value="Unassembled WGS sequence"/>
</dbReference>
<dbReference type="RefSeq" id="WP_307837801.1">
    <property type="nucleotide sequence ID" value="NZ_BOOS01000005.1"/>
</dbReference>
<dbReference type="SMART" id="SM00062">
    <property type="entry name" value="PBPb"/>
    <property type="match status" value="1"/>
</dbReference>
<dbReference type="InterPro" id="IPR051455">
    <property type="entry name" value="Bact_solute-bind_prot3"/>
</dbReference>
<evidence type="ECO:0000313" key="7">
    <source>
        <dbReference type="Proteomes" id="UP000588112"/>
    </source>
</evidence>
<evidence type="ECO:0000256" key="1">
    <source>
        <dbReference type="ARBA" id="ARBA00010333"/>
    </source>
</evidence>
<dbReference type="Pfam" id="PF00497">
    <property type="entry name" value="SBP_bac_3"/>
    <property type="match status" value="1"/>
</dbReference>
<evidence type="ECO:0000256" key="4">
    <source>
        <dbReference type="SAM" id="MobiDB-lite"/>
    </source>
</evidence>
<protein>
    <submittedName>
        <fullName evidence="6">Glutamate transport system substrate-binding protein</fullName>
    </submittedName>
</protein>
<reference evidence="6 7" key="1">
    <citation type="submission" date="2020-08" db="EMBL/GenBank/DDBJ databases">
        <title>Sequencing the genomes of 1000 actinobacteria strains.</title>
        <authorList>
            <person name="Klenk H.-P."/>
        </authorList>
    </citation>
    <scope>NUCLEOTIDE SEQUENCE [LARGE SCALE GENOMIC DNA]</scope>
    <source>
        <strain evidence="6 7">DSM 45790</strain>
    </source>
</reference>
<gene>
    <name evidence="6" type="ORF">BJ981_007479</name>
</gene>
<keyword evidence="7" id="KW-1185">Reference proteome</keyword>
<comment type="caution">
    <text evidence="6">The sequence shown here is derived from an EMBL/GenBank/DDBJ whole genome shotgun (WGS) entry which is preliminary data.</text>
</comment>
<evidence type="ECO:0000313" key="6">
    <source>
        <dbReference type="EMBL" id="MBB5631693.1"/>
    </source>
</evidence>
<dbReference type="GO" id="GO:0030288">
    <property type="term" value="C:outer membrane-bounded periplasmic space"/>
    <property type="evidence" value="ECO:0007669"/>
    <property type="project" value="TreeGrafter"/>
</dbReference>
<organism evidence="6 7">
    <name type="scientific">Sphaerisporangium krabiense</name>
    <dbReference type="NCBI Taxonomy" id="763782"/>
    <lineage>
        <taxon>Bacteria</taxon>
        <taxon>Bacillati</taxon>
        <taxon>Actinomycetota</taxon>
        <taxon>Actinomycetes</taxon>
        <taxon>Streptosporangiales</taxon>
        <taxon>Streptosporangiaceae</taxon>
        <taxon>Sphaerisporangium</taxon>
    </lineage>
</organism>
<dbReference type="AlphaFoldDB" id="A0A7W8ZDF2"/>
<keyword evidence="2" id="KW-0813">Transport</keyword>
<evidence type="ECO:0000256" key="3">
    <source>
        <dbReference type="ARBA" id="ARBA00022729"/>
    </source>
</evidence>
<evidence type="ECO:0000259" key="5">
    <source>
        <dbReference type="SMART" id="SM00062"/>
    </source>
</evidence>
<keyword evidence="3" id="KW-0732">Signal</keyword>
<feature type="domain" description="Solute-binding protein family 3/N-terminal" evidence="5">
    <location>
        <begin position="54"/>
        <end position="272"/>
    </location>
</feature>
<name>A0A7W8ZDF2_9ACTN</name>
<accession>A0A7W8ZDF2</accession>
<dbReference type="CDD" id="cd13690">
    <property type="entry name" value="PBP2_GluB"/>
    <property type="match status" value="1"/>
</dbReference>
<dbReference type="InterPro" id="IPR001638">
    <property type="entry name" value="Solute-binding_3/MltF_N"/>
</dbReference>
<evidence type="ECO:0000256" key="2">
    <source>
        <dbReference type="ARBA" id="ARBA00022448"/>
    </source>
</evidence>
<dbReference type="SUPFAM" id="SSF53850">
    <property type="entry name" value="Periplasmic binding protein-like II"/>
    <property type="match status" value="1"/>
</dbReference>
<comment type="similarity">
    <text evidence="1">Belongs to the bacterial solute-binding protein 3 family.</text>
</comment>